<protein>
    <submittedName>
        <fullName evidence="2">Uncharacterized protein</fullName>
    </submittedName>
</protein>
<reference evidence="2" key="2">
    <citation type="submission" date="2015-06" db="UniProtKB">
        <authorList>
            <consortium name="EnsemblPlants"/>
        </authorList>
    </citation>
    <scope>IDENTIFICATION</scope>
</reference>
<dbReference type="EnsemblPlants" id="ORUFI07G20740.1">
    <property type="protein sequence ID" value="ORUFI07G20740.1"/>
    <property type="gene ID" value="ORUFI07G20740"/>
</dbReference>
<organism evidence="2 3">
    <name type="scientific">Oryza rufipogon</name>
    <name type="common">Brownbeard rice</name>
    <name type="synonym">Asian wild rice</name>
    <dbReference type="NCBI Taxonomy" id="4529"/>
    <lineage>
        <taxon>Eukaryota</taxon>
        <taxon>Viridiplantae</taxon>
        <taxon>Streptophyta</taxon>
        <taxon>Embryophyta</taxon>
        <taxon>Tracheophyta</taxon>
        <taxon>Spermatophyta</taxon>
        <taxon>Magnoliopsida</taxon>
        <taxon>Liliopsida</taxon>
        <taxon>Poales</taxon>
        <taxon>Poaceae</taxon>
        <taxon>BOP clade</taxon>
        <taxon>Oryzoideae</taxon>
        <taxon>Oryzeae</taxon>
        <taxon>Oryzinae</taxon>
        <taxon>Oryza</taxon>
    </lineage>
</organism>
<dbReference type="Gramene" id="ORUFI07G20740.1">
    <property type="protein sequence ID" value="ORUFI07G20740.1"/>
    <property type="gene ID" value="ORUFI07G20740"/>
</dbReference>
<feature type="compositionally biased region" description="Polar residues" evidence="1">
    <location>
        <begin position="59"/>
        <end position="78"/>
    </location>
</feature>
<accession>A0A0E0QAB9</accession>
<reference evidence="3" key="1">
    <citation type="submission" date="2013-06" db="EMBL/GenBank/DDBJ databases">
        <authorList>
            <person name="Zhao Q."/>
        </authorList>
    </citation>
    <scope>NUCLEOTIDE SEQUENCE</scope>
    <source>
        <strain evidence="3">cv. W1943</strain>
    </source>
</reference>
<evidence type="ECO:0000313" key="2">
    <source>
        <dbReference type="EnsemblPlants" id="ORUFI07G20740.1"/>
    </source>
</evidence>
<dbReference type="Proteomes" id="UP000008022">
    <property type="component" value="Unassembled WGS sequence"/>
</dbReference>
<feature type="region of interest" description="Disordered" evidence="1">
    <location>
        <begin position="1"/>
        <end position="32"/>
    </location>
</feature>
<evidence type="ECO:0000313" key="3">
    <source>
        <dbReference type="Proteomes" id="UP000008022"/>
    </source>
</evidence>
<feature type="region of interest" description="Disordered" evidence="1">
    <location>
        <begin position="57"/>
        <end position="78"/>
    </location>
</feature>
<name>A0A0E0QAB9_ORYRU</name>
<evidence type="ECO:0000256" key="1">
    <source>
        <dbReference type="SAM" id="MobiDB-lite"/>
    </source>
</evidence>
<proteinExistence type="predicted"/>
<sequence>MAWVSDSGGEVRGSDEGAVGGGEVRNSDEGGEEFGDFVGFRVMLTDQKNKQRLLPSVTYPKTNSGAKVGVTDTTCSGH</sequence>
<dbReference type="HOGENOM" id="CLU_2626314_0_0_1"/>
<dbReference type="AlphaFoldDB" id="A0A0E0QAB9"/>
<keyword evidence="3" id="KW-1185">Reference proteome</keyword>